<dbReference type="InterPro" id="IPR001063">
    <property type="entry name" value="Ribosomal_uL22"/>
</dbReference>
<evidence type="ECO:0000313" key="6">
    <source>
        <dbReference type="EMBL" id="KAK8443092.1"/>
    </source>
</evidence>
<evidence type="ECO:0008006" key="8">
    <source>
        <dbReference type="Google" id="ProtNLM"/>
    </source>
</evidence>
<evidence type="ECO:0000256" key="5">
    <source>
        <dbReference type="SAM" id="MobiDB-lite"/>
    </source>
</evidence>
<dbReference type="PANTHER" id="PTHR13501">
    <property type="entry name" value="CHLOROPLAST 50S RIBOSOMAL PROTEIN L22-RELATED"/>
    <property type="match status" value="1"/>
</dbReference>
<keyword evidence="2 4" id="KW-0689">Ribosomal protein</keyword>
<gene>
    <name evidence="6" type="ORF">B9J08_01454</name>
</gene>
<dbReference type="EMBL" id="PEKT03000001">
    <property type="protein sequence ID" value="KAK8443092.1"/>
    <property type="molecule type" value="Genomic_DNA"/>
</dbReference>
<evidence type="ECO:0000256" key="4">
    <source>
        <dbReference type="RuleBase" id="RU004005"/>
    </source>
</evidence>
<dbReference type="GO" id="GO:0006412">
    <property type="term" value="P:translation"/>
    <property type="evidence" value="ECO:0007669"/>
    <property type="project" value="InterPro"/>
</dbReference>
<organism evidence="6 7">
    <name type="scientific">Candidozyma auris</name>
    <name type="common">Yeast</name>
    <name type="synonym">Candida auris</name>
    <dbReference type="NCBI Taxonomy" id="498019"/>
    <lineage>
        <taxon>Eukaryota</taxon>
        <taxon>Fungi</taxon>
        <taxon>Dikarya</taxon>
        <taxon>Ascomycota</taxon>
        <taxon>Saccharomycotina</taxon>
        <taxon>Pichiomycetes</taxon>
        <taxon>Metschnikowiaceae</taxon>
        <taxon>Candidozyma</taxon>
    </lineage>
</organism>
<name>A0AAW0VLK7_CANAR</name>
<dbReference type="Pfam" id="PF00237">
    <property type="entry name" value="Ribosomal_L22"/>
    <property type="match status" value="1"/>
</dbReference>
<dbReference type="SUPFAM" id="SSF54843">
    <property type="entry name" value="Ribosomal protein L22"/>
    <property type="match status" value="1"/>
</dbReference>
<feature type="region of interest" description="Disordered" evidence="5">
    <location>
        <begin position="46"/>
        <end position="65"/>
    </location>
</feature>
<dbReference type="InterPro" id="IPR047867">
    <property type="entry name" value="Ribosomal_uL22_bac/org-type"/>
</dbReference>
<proteinExistence type="inferred from homology"/>
<comment type="caution">
    <text evidence="6">The sequence shown here is derived from an EMBL/GenBank/DDBJ whole genome shotgun (WGS) entry which is preliminary data.</text>
</comment>
<comment type="similarity">
    <text evidence="1 4">Belongs to the universal ribosomal protein uL22 family.</text>
</comment>
<dbReference type="PANTHER" id="PTHR13501:SF8">
    <property type="entry name" value="LARGE RIBOSOMAL SUBUNIT PROTEIN UL22M"/>
    <property type="match status" value="1"/>
</dbReference>
<reference evidence="6 7" key="1">
    <citation type="journal article" date="2017" name="Clin. Infect. Dis.">
        <title>Simultaneous emergence of multidrug-resistant Candida auris on 3 continents confirmed by whole-genome sequencing and epidemiological analyses.</title>
        <authorList>
            <person name="Lockhart S.R."/>
            <person name="Etienne K.A."/>
            <person name="Vallabhaneni S."/>
            <person name="Farooqi J."/>
            <person name="Chowdhary A."/>
            <person name="Govender N.P."/>
            <person name="Colombo A.L."/>
            <person name="Calvo B."/>
            <person name="Cuomo C.A."/>
            <person name="Desjardins C.A."/>
            <person name="Berkow E.L."/>
            <person name="Castanheira M."/>
            <person name="Magobo R.E."/>
            <person name="Jabeen K."/>
            <person name="Asghar R.J."/>
            <person name="Meis J.F."/>
            <person name="Jackson B."/>
            <person name="Chiller T."/>
            <person name="Litvintseva A.P."/>
        </authorList>
    </citation>
    <scope>NUCLEOTIDE SEQUENCE [LARGE SCALE GENOMIC DNA]</scope>
    <source>
        <strain evidence="6 7">B8441</strain>
    </source>
</reference>
<evidence type="ECO:0000313" key="7">
    <source>
        <dbReference type="Proteomes" id="UP000230249"/>
    </source>
</evidence>
<dbReference type="GO" id="GO:0005762">
    <property type="term" value="C:mitochondrial large ribosomal subunit"/>
    <property type="evidence" value="ECO:0007669"/>
    <property type="project" value="TreeGrafter"/>
</dbReference>
<keyword evidence="3 4" id="KW-0687">Ribonucleoprotein</keyword>
<evidence type="ECO:0000256" key="3">
    <source>
        <dbReference type="ARBA" id="ARBA00023274"/>
    </source>
</evidence>
<keyword evidence="7" id="KW-1185">Reference proteome</keyword>
<evidence type="ECO:0000256" key="2">
    <source>
        <dbReference type="ARBA" id="ARBA00022980"/>
    </source>
</evidence>
<dbReference type="AlphaFoldDB" id="A0AAW0VLK7"/>
<sequence>MFRSLGLLPASSSRLLRISAPRQCLRRFHYTPSPFASGSLFGEITSTKESKEEQNEVEPASESGIPAEDSKLKEFHREEALKKQLRSDKFISPLKRKFYQLNVEQNGFFKNGQIVHDAESGKTYRVTLTNEEIDILEPTVYIQSYRIKSSMKKATIVNRFVRGYDVKTAINQLHFNPKKMATELEKLLKRALVQAKEVGINEDDAYIQALWTGSDGNWRKRPDIKGRGRTGIIEHPYIHLKAIIKGKQTKQRIAWEKEQKQLLAKPKSLLNNEPLNFKVQSQYRW</sequence>
<evidence type="ECO:0000256" key="1">
    <source>
        <dbReference type="ARBA" id="ARBA00009451"/>
    </source>
</evidence>
<accession>A0AAW0VLK7</accession>
<dbReference type="InterPro" id="IPR036394">
    <property type="entry name" value="Ribosomal_uL22_sf"/>
</dbReference>
<protein>
    <recommendedName>
        <fullName evidence="8">Ribosomal protein L22</fullName>
    </recommendedName>
</protein>
<dbReference type="Gene3D" id="3.90.470.10">
    <property type="entry name" value="Ribosomal protein L22/L17"/>
    <property type="match status" value="1"/>
</dbReference>
<dbReference type="Proteomes" id="UP000230249">
    <property type="component" value="Unassembled WGS sequence"/>
</dbReference>
<reference evidence="6 7" key="2">
    <citation type="journal article" date="2018" name="Nat. Commun.">
        <title>Genomic insights into multidrug-resistance, mating and virulence in Candida auris and related emerging species.</title>
        <authorList>
            <person name="Munoz J.F."/>
            <person name="Gade L."/>
            <person name="Chow N.A."/>
            <person name="Loparev V.N."/>
            <person name="Juieng P."/>
            <person name="Berkow E.L."/>
            <person name="Farrer R.A."/>
            <person name="Litvintseva A.P."/>
            <person name="Cuomo C.A."/>
        </authorList>
    </citation>
    <scope>GENOME REANNOTATION</scope>
    <source>
        <strain evidence="6 7">B8441</strain>
    </source>
</reference>
<dbReference type="GO" id="GO:0003735">
    <property type="term" value="F:structural constituent of ribosome"/>
    <property type="evidence" value="ECO:0007669"/>
    <property type="project" value="InterPro"/>
</dbReference>